<sequence>MPVREITQAIRLRVVLMAVLLYVTLQLAVTMFASPQYWTQAEHISALTGHGWVLELIDGHHDRIQTELGMRVDMFKIFVAQLRVLRSPLGSMISTLLPSSFAPSCFSVSEVLVLGP</sequence>
<accession>A0AAD2JZM0</accession>
<keyword evidence="1" id="KW-0812">Transmembrane</keyword>
<dbReference type="AlphaFoldDB" id="A0AAD2JZM0"/>
<comment type="caution">
    <text evidence="2">The sequence shown here is derived from an EMBL/GenBank/DDBJ whole genome shotgun (WGS) entry which is preliminary data.</text>
</comment>
<dbReference type="EMBL" id="CAVNYO010000169">
    <property type="protein sequence ID" value="CAK5270820.1"/>
    <property type="molecule type" value="Genomic_DNA"/>
</dbReference>
<protein>
    <submittedName>
        <fullName evidence="2">Uncharacterized protein</fullName>
    </submittedName>
</protein>
<feature type="transmembrane region" description="Helical" evidence="1">
    <location>
        <begin position="12"/>
        <end position="33"/>
    </location>
</feature>
<gene>
    <name evidence="2" type="ORF">MYCIT1_LOCUS15550</name>
</gene>
<reference evidence="2" key="1">
    <citation type="submission" date="2023-11" db="EMBL/GenBank/DDBJ databases">
        <authorList>
            <person name="De Vega J J."/>
            <person name="De Vega J J."/>
        </authorList>
    </citation>
    <scope>NUCLEOTIDE SEQUENCE</scope>
</reference>
<keyword evidence="1" id="KW-0472">Membrane</keyword>
<organism evidence="2 3">
    <name type="scientific">Mycena citricolor</name>
    <dbReference type="NCBI Taxonomy" id="2018698"/>
    <lineage>
        <taxon>Eukaryota</taxon>
        <taxon>Fungi</taxon>
        <taxon>Dikarya</taxon>
        <taxon>Basidiomycota</taxon>
        <taxon>Agaricomycotina</taxon>
        <taxon>Agaricomycetes</taxon>
        <taxon>Agaricomycetidae</taxon>
        <taxon>Agaricales</taxon>
        <taxon>Marasmiineae</taxon>
        <taxon>Mycenaceae</taxon>
        <taxon>Mycena</taxon>
    </lineage>
</organism>
<proteinExistence type="predicted"/>
<name>A0AAD2JZM0_9AGAR</name>
<evidence type="ECO:0000313" key="3">
    <source>
        <dbReference type="Proteomes" id="UP001295794"/>
    </source>
</evidence>
<evidence type="ECO:0000256" key="1">
    <source>
        <dbReference type="SAM" id="Phobius"/>
    </source>
</evidence>
<dbReference type="Proteomes" id="UP001295794">
    <property type="component" value="Unassembled WGS sequence"/>
</dbReference>
<evidence type="ECO:0000313" key="2">
    <source>
        <dbReference type="EMBL" id="CAK5270820.1"/>
    </source>
</evidence>
<keyword evidence="1" id="KW-1133">Transmembrane helix</keyword>
<keyword evidence="3" id="KW-1185">Reference proteome</keyword>